<dbReference type="GO" id="GO:0008289">
    <property type="term" value="F:lipid binding"/>
    <property type="evidence" value="ECO:0007669"/>
    <property type="project" value="InterPro"/>
</dbReference>
<keyword evidence="2" id="KW-1185">Reference proteome</keyword>
<accession>A0AAD3S610</accession>
<proteinExistence type="predicted"/>
<dbReference type="SUPFAM" id="SSF52087">
    <property type="entry name" value="CRAL/TRIO domain"/>
    <property type="match status" value="1"/>
</dbReference>
<dbReference type="Proteomes" id="UP001279734">
    <property type="component" value="Unassembled WGS sequence"/>
</dbReference>
<reference evidence="1" key="1">
    <citation type="submission" date="2023-05" db="EMBL/GenBank/DDBJ databases">
        <title>Nepenthes gracilis genome sequencing.</title>
        <authorList>
            <person name="Fukushima K."/>
        </authorList>
    </citation>
    <scope>NUCLEOTIDE SEQUENCE</scope>
    <source>
        <strain evidence="1">SING2019-196</strain>
    </source>
</reference>
<dbReference type="PANTHER" id="PTHR45932">
    <property type="entry name" value="PATELLIN-1"/>
    <property type="match status" value="1"/>
</dbReference>
<gene>
    <name evidence="1" type="ORF">Nepgr_006884</name>
</gene>
<comment type="caution">
    <text evidence="1">The sequence shown here is derived from an EMBL/GenBank/DDBJ whole genome shotgun (WGS) entry which is preliminary data.</text>
</comment>
<dbReference type="AlphaFoldDB" id="A0AAD3S610"/>
<dbReference type="EMBL" id="BSYO01000005">
    <property type="protein sequence ID" value="GMH05044.1"/>
    <property type="molecule type" value="Genomic_DNA"/>
</dbReference>
<evidence type="ECO:0000313" key="2">
    <source>
        <dbReference type="Proteomes" id="UP001279734"/>
    </source>
</evidence>
<protein>
    <submittedName>
        <fullName evidence="1">Uncharacterized protein</fullName>
    </submittedName>
</protein>
<dbReference type="InterPro" id="IPR044834">
    <property type="entry name" value="PATL"/>
</dbReference>
<dbReference type="Gene3D" id="3.40.525.10">
    <property type="entry name" value="CRAL-TRIO lipid binding domain"/>
    <property type="match status" value="1"/>
</dbReference>
<name>A0AAD3S610_NEPGR</name>
<organism evidence="1 2">
    <name type="scientific">Nepenthes gracilis</name>
    <name type="common">Slender pitcher plant</name>
    <dbReference type="NCBI Taxonomy" id="150966"/>
    <lineage>
        <taxon>Eukaryota</taxon>
        <taxon>Viridiplantae</taxon>
        <taxon>Streptophyta</taxon>
        <taxon>Embryophyta</taxon>
        <taxon>Tracheophyta</taxon>
        <taxon>Spermatophyta</taxon>
        <taxon>Magnoliopsida</taxon>
        <taxon>eudicotyledons</taxon>
        <taxon>Gunneridae</taxon>
        <taxon>Pentapetalae</taxon>
        <taxon>Caryophyllales</taxon>
        <taxon>Nepenthaceae</taxon>
        <taxon>Nepenthes</taxon>
    </lineage>
</organism>
<evidence type="ECO:0000313" key="1">
    <source>
        <dbReference type="EMBL" id="GMH05044.1"/>
    </source>
</evidence>
<dbReference type="PANTHER" id="PTHR45932:SF2">
    <property type="entry name" value="PATELLIN-4"/>
    <property type="match status" value="1"/>
</dbReference>
<sequence>MGVGVRIFDADLGGSSLPTMVSPEHRLLEMNPVRLGVKLVSFGFAGQGVHSGSLLTSTYLERTKTSMRHGALGASVGTDLSSTAPLNGNDWAGHPVCYSMFGLFGNKELFQNTFRTEEKHDQFWRWRFQLMEKGIKELDFQPGGVTSTPQINLVHQFKKAETTVKGQVDNATSQNTCRVDGL</sequence>
<dbReference type="InterPro" id="IPR036865">
    <property type="entry name" value="CRAL-TRIO_dom_sf"/>
</dbReference>